<feature type="domain" description="ABC transporter" evidence="4">
    <location>
        <begin position="1"/>
        <end position="231"/>
    </location>
</feature>
<gene>
    <name evidence="5" type="ORF">ASZ90_011091</name>
</gene>
<dbReference type="SMART" id="SM00382">
    <property type="entry name" value="AAA"/>
    <property type="match status" value="1"/>
</dbReference>
<dbReference type="GO" id="GO:0022857">
    <property type="term" value="F:transmembrane transporter activity"/>
    <property type="evidence" value="ECO:0007669"/>
    <property type="project" value="InterPro"/>
</dbReference>
<dbReference type="FunFam" id="3.40.50.300:FF:000042">
    <property type="entry name" value="Maltose/maltodextrin ABC transporter, ATP-binding protein"/>
    <property type="match status" value="1"/>
</dbReference>
<dbReference type="Gene3D" id="2.40.50.100">
    <property type="match status" value="1"/>
</dbReference>
<dbReference type="GO" id="GO:0043190">
    <property type="term" value="C:ATP-binding cassette (ABC) transporter complex"/>
    <property type="evidence" value="ECO:0007669"/>
    <property type="project" value="InterPro"/>
</dbReference>
<reference evidence="5" key="1">
    <citation type="journal article" date="2015" name="Proc. Natl. Acad. Sci. U.S.A.">
        <title>Networks of energetic and metabolic interactions define dynamics in microbial communities.</title>
        <authorList>
            <person name="Embree M."/>
            <person name="Liu J.K."/>
            <person name="Al-Bassam M.M."/>
            <person name="Zengler K."/>
        </authorList>
    </citation>
    <scope>NUCLEOTIDE SEQUENCE</scope>
</reference>
<keyword evidence="3 5" id="KW-0067">ATP-binding</keyword>
<organism evidence="5">
    <name type="scientific">hydrocarbon metagenome</name>
    <dbReference type="NCBI Taxonomy" id="938273"/>
    <lineage>
        <taxon>unclassified sequences</taxon>
        <taxon>metagenomes</taxon>
        <taxon>ecological metagenomes</taxon>
    </lineage>
</organism>
<dbReference type="InterPro" id="IPR008995">
    <property type="entry name" value="Mo/tungstate-bd_C_term_dom"/>
</dbReference>
<dbReference type="GO" id="GO:0005524">
    <property type="term" value="F:ATP binding"/>
    <property type="evidence" value="ECO:0007669"/>
    <property type="project" value="UniProtKB-KW"/>
</dbReference>
<name>A0A0W8FE77_9ZZZZ</name>
<accession>A0A0W8FE77</accession>
<dbReference type="Pfam" id="PF08402">
    <property type="entry name" value="TOBE_2"/>
    <property type="match status" value="1"/>
</dbReference>
<dbReference type="SUPFAM" id="SSF50331">
    <property type="entry name" value="MOP-like"/>
    <property type="match status" value="1"/>
</dbReference>
<sequence length="352" mass="38247">MLTIDSVYKSLGEFSLSNVSLEIGDREYFIVLGPTGAGKTILLETIAGIYSPDAGRILLNGRDITDVPARERNIGMVYQDYMLFPHLTVEDNIGFGLKSRRADPAFIRGKMQESADLLNIAHLLHRYPGTLSGGEQQRVALARALVMEPEALLLDEPLSALDVKTRENLRTELARIHKATGTTIVHITHNFEEVFDLADRVAIMRGGDVIQVGAPEEIFRRPNSDFVAGFVGVENLFSGTGSSDGTVAVGNLRMRVENGISGPVSVAIRPEEIFLSKTAPPENGRNVFPGRIETVRPNGGLIRVAVEAGIPFRVTLTRQGFEEADIVAGDAVYLAFRPSAAHVYPSGAHEEA</sequence>
<dbReference type="InterPro" id="IPR017871">
    <property type="entry name" value="ABC_transporter-like_CS"/>
</dbReference>
<protein>
    <submittedName>
        <fullName evidence="5">Tungstate abc transporter, atp-binding protein wtpc</fullName>
    </submittedName>
</protein>
<keyword evidence="1" id="KW-0813">Transport</keyword>
<dbReference type="CDD" id="cd03299">
    <property type="entry name" value="ABC_ModC_like"/>
    <property type="match status" value="1"/>
</dbReference>
<dbReference type="PANTHER" id="PTHR42781:SF4">
    <property type="entry name" value="SPERMIDINE_PUTRESCINE IMPORT ATP-BINDING PROTEIN POTA"/>
    <property type="match status" value="1"/>
</dbReference>
<dbReference type="AlphaFoldDB" id="A0A0W8FE77"/>
<dbReference type="InterPro" id="IPR050093">
    <property type="entry name" value="ABC_SmlMolc_Importer"/>
</dbReference>
<evidence type="ECO:0000256" key="3">
    <source>
        <dbReference type="ARBA" id="ARBA00022840"/>
    </source>
</evidence>
<dbReference type="PROSITE" id="PS00211">
    <property type="entry name" value="ABC_TRANSPORTER_1"/>
    <property type="match status" value="1"/>
</dbReference>
<dbReference type="InterPro" id="IPR027417">
    <property type="entry name" value="P-loop_NTPase"/>
</dbReference>
<dbReference type="Gene3D" id="3.40.50.300">
    <property type="entry name" value="P-loop containing nucleotide triphosphate hydrolases"/>
    <property type="match status" value="1"/>
</dbReference>
<dbReference type="Pfam" id="PF00005">
    <property type="entry name" value="ABC_tran"/>
    <property type="match status" value="1"/>
</dbReference>
<dbReference type="EMBL" id="LNQE01001317">
    <property type="protein sequence ID" value="KUG19184.1"/>
    <property type="molecule type" value="Genomic_DNA"/>
</dbReference>
<dbReference type="SUPFAM" id="SSF52540">
    <property type="entry name" value="P-loop containing nucleoside triphosphate hydrolases"/>
    <property type="match status" value="1"/>
</dbReference>
<dbReference type="InterPro" id="IPR003439">
    <property type="entry name" value="ABC_transporter-like_ATP-bd"/>
</dbReference>
<evidence type="ECO:0000259" key="4">
    <source>
        <dbReference type="PROSITE" id="PS50893"/>
    </source>
</evidence>
<evidence type="ECO:0000313" key="5">
    <source>
        <dbReference type="EMBL" id="KUG19184.1"/>
    </source>
</evidence>
<evidence type="ECO:0000256" key="1">
    <source>
        <dbReference type="ARBA" id="ARBA00022448"/>
    </source>
</evidence>
<comment type="caution">
    <text evidence="5">The sequence shown here is derived from an EMBL/GenBank/DDBJ whole genome shotgun (WGS) entry which is preliminary data.</text>
</comment>
<dbReference type="PROSITE" id="PS50893">
    <property type="entry name" value="ABC_TRANSPORTER_2"/>
    <property type="match status" value="1"/>
</dbReference>
<dbReference type="InterPro" id="IPR013611">
    <property type="entry name" value="Transp-assoc_OB_typ2"/>
</dbReference>
<dbReference type="InterPro" id="IPR003593">
    <property type="entry name" value="AAA+_ATPase"/>
</dbReference>
<keyword evidence="2" id="KW-0547">Nucleotide-binding</keyword>
<proteinExistence type="predicted"/>
<evidence type="ECO:0000256" key="2">
    <source>
        <dbReference type="ARBA" id="ARBA00022741"/>
    </source>
</evidence>
<dbReference type="GO" id="GO:0016887">
    <property type="term" value="F:ATP hydrolysis activity"/>
    <property type="evidence" value="ECO:0007669"/>
    <property type="project" value="InterPro"/>
</dbReference>
<dbReference type="PANTHER" id="PTHR42781">
    <property type="entry name" value="SPERMIDINE/PUTRESCINE IMPORT ATP-BINDING PROTEIN POTA"/>
    <property type="match status" value="1"/>
</dbReference>